<evidence type="ECO:0000313" key="5">
    <source>
        <dbReference type="Proteomes" id="UP000714275"/>
    </source>
</evidence>
<gene>
    <name evidence="4" type="ORF">EV702DRAFT_1200735</name>
</gene>
<dbReference type="Pfam" id="PF20151">
    <property type="entry name" value="DUF6533"/>
    <property type="match status" value="1"/>
</dbReference>
<keyword evidence="2" id="KW-0812">Transmembrane</keyword>
<dbReference type="OrthoDB" id="3349377at2759"/>
<organism evidence="4 5">
    <name type="scientific">Suillus placidus</name>
    <dbReference type="NCBI Taxonomy" id="48579"/>
    <lineage>
        <taxon>Eukaryota</taxon>
        <taxon>Fungi</taxon>
        <taxon>Dikarya</taxon>
        <taxon>Basidiomycota</taxon>
        <taxon>Agaricomycotina</taxon>
        <taxon>Agaricomycetes</taxon>
        <taxon>Agaricomycetidae</taxon>
        <taxon>Boletales</taxon>
        <taxon>Suillineae</taxon>
        <taxon>Suillaceae</taxon>
        <taxon>Suillus</taxon>
    </lineage>
</organism>
<feature type="compositionally biased region" description="Basic and acidic residues" evidence="1">
    <location>
        <begin position="334"/>
        <end position="343"/>
    </location>
</feature>
<sequence>MSSTATTISSFSYVQIAVAVAVLYDHALTFGREIDYIWRRSPSLVAALYLLDRYLGDSVVILGAYLCLTEVASTQEYDPLHFIHASTLTSYSNDQYLTYTQGFRLFQVRAWGTLLCSWLTQCIMQLRIYAMYRRTRWILMILVFAFFSEVLAIAVIIWRTIGPTSKLVVTNEPFPGKHMCSFSGINTNFIYLFIPVLCFEILLFFLAIRVSLNNMREWRATPCTSSLRINSFMSILVRDSILYFFINLAMCAIVMGLWHNAAALHATISIPFIMLVETVIGTRMVINFMEHCSRRLSLEPIMITGSIRFAGVSEENARPGSIHDQSNEGDEEMQPIKDDKESAEVITYEEL</sequence>
<feature type="transmembrane region" description="Helical" evidence="2">
    <location>
        <begin position="189"/>
        <end position="208"/>
    </location>
</feature>
<keyword evidence="2" id="KW-0472">Membrane</keyword>
<keyword evidence="5" id="KW-1185">Reference proteome</keyword>
<evidence type="ECO:0000256" key="1">
    <source>
        <dbReference type="SAM" id="MobiDB-lite"/>
    </source>
</evidence>
<reference evidence="4" key="1">
    <citation type="journal article" date="2020" name="New Phytol.">
        <title>Comparative genomics reveals dynamic genome evolution in host specialist ectomycorrhizal fungi.</title>
        <authorList>
            <person name="Lofgren L.A."/>
            <person name="Nguyen N.H."/>
            <person name="Vilgalys R."/>
            <person name="Ruytinx J."/>
            <person name="Liao H.L."/>
            <person name="Branco S."/>
            <person name="Kuo A."/>
            <person name="LaButti K."/>
            <person name="Lipzen A."/>
            <person name="Andreopoulos W."/>
            <person name="Pangilinan J."/>
            <person name="Riley R."/>
            <person name="Hundley H."/>
            <person name="Na H."/>
            <person name="Barry K."/>
            <person name="Grigoriev I.V."/>
            <person name="Stajich J.E."/>
            <person name="Kennedy P.G."/>
        </authorList>
    </citation>
    <scope>NUCLEOTIDE SEQUENCE</scope>
    <source>
        <strain evidence="4">DOB743</strain>
    </source>
</reference>
<evidence type="ECO:0000259" key="3">
    <source>
        <dbReference type="Pfam" id="PF20151"/>
    </source>
</evidence>
<accession>A0A9P6ZPA4</accession>
<dbReference type="InterPro" id="IPR045340">
    <property type="entry name" value="DUF6533"/>
</dbReference>
<protein>
    <recommendedName>
        <fullName evidence="3">DUF6533 domain-containing protein</fullName>
    </recommendedName>
</protein>
<comment type="caution">
    <text evidence="4">The sequence shown here is derived from an EMBL/GenBank/DDBJ whole genome shotgun (WGS) entry which is preliminary data.</text>
</comment>
<dbReference type="Proteomes" id="UP000714275">
    <property type="component" value="Unassembled WGS sequence"/>
</dbReference>
<feature type="transmembrane region" description="Helical" evidence="2">
    <location>
        <begin position="241"/>
        <end position="258"/>
    </location>
</feature>
<feature type="region of interest" description="Disordered" evidence="1">
    <location>
        <begin position="315"/>
        <end position="351"/>
    </location>
</feature>
<evidence type="ECO:0000256" key="2">
    <source>
        <dbReference type="SAM" id="Phobius"/>
    </source>
</evidence>
<proteinExistence type="predicted"/>
<dbReference type="EMBL" id="JABBWD010000045">
    <property type="protein sequence ID" value="KAG1774006.1"/>
    <property type="molecule type" value="Genomic_DNA"/>
</dbReference>
<feature type="transmembrane region" description="Helical" evidence="2">
    <location>
        <begin position="264"/>
        <end position="286"/>
    </location>
</feature>
<feature type="transmembrane region" description="Helical" evidence="2">
    <location>
        <begin position="137"/>
        <end position="158"/>
    </location>
</feature>
<evidence type="ECO:0000313" key="4">
    <source>
        <dbReference type="EMBL" id="KAG1774006.1"/>
    </source>
</evidence>
<name>A0A9P6ZPA4_9AGAM</name>
<dbReference type="AlphaFoldDB" id="A0A9P6ZPA4"/>
<feature type="domain" description="DUF6533" evidence="3">
    <location>
        <begin position="13"/>
        <end position="56"/>
    </location>
</feature>
<keyword evidence="2" id="KW-1133">Transmembrane helix</keyword>